<dbReference type="EMBL" id="BPLQ01009170">
    <property type="protein sequence ID" value="GIY42235.1"/>
    <property type="molecule type" value="Genomic_DNA"/>
</dbReference>
<dbReference type="AlphaFoldDB" id="A0AAV4T7Z8"/>
<evidence type="ECO:0000313" key="2">
    <source>
        <dbReference type="Proteomes" id="UP001054837"/>
    </source>
</evidence>
<evidence type="ECO:0000313" key="1">
    <source>
        <dbReference type="EMBL" id="GIY42235.1"/>
    </source>
</evidence>
<protein>
    <submittedName>
        <fullName evidence="1">Uncharacterized protein</fullName>
    </submittedName>
</protein>
<dbReference type="Proteomes" id="UP001054837">
    <property type="component" value="Unassembled WGS sequence"/>
</dbReference>
<name>A0AAV4T7Z8_9ARAC</name>
<comment type="caution">
    <text evidence="1">The sequence shown here is derived from an EMBL/GenBank/DDBJ whole genome shotgun (WGS) entry which is preliminary data.</text>
</comment>
<reference evidence="1 2" key="1">
    <citation type="submission" date="2021-06" db="EMBL/GenBank/DDBJ databases">
        <title>Caerostris darwini draft genome.</title>
        <authorList>
            <person name="Kono N."/>
            <person name="Arakawa K."/>
        </authorList>
    </citation>
    <scope>NUCLEOTIDE SEQUENCE [LARGE SCALE GENOMIC DNA]</scope>
</reference>
<feature type="non-terminal residue" evidence="1">
    <location>
        <position position="1"/>
    </location>
</feature>
<sequence length="80" mass="9278">PHCFPFKKSMQGQQRNLCRWDENKSAAELHIAIRSVIYLPRKQKWGETKEGQKKCKPNSFLAVSAFKKEVDCNFVPPNTL</sequence>
<proteinExistence type="predicted"/>
<organism evidence="1 2">
    <name type="scientific">Caerostris darwini</name>
    <dbReference type="NCBI Taxonomy" id="1538125"/>
    <lineage>
        <taxon>Eukaryota</taxon>
        <taxon>Metazoa</taxon>
        <taxon>Ecdysozoa</taxon>
        <taxon>Arthropoda</taxon>
        <taxon>Chelicerata</taxon>
        <taxon>Arachnida</taxon>
        <taxon>Araneae</taxon>
        <taxon>Araneomorphae</taxon>
        <taxon>Entelegynae</taxon>
        <taxon>Araneoidea</taxon>
        <taxon>Araneidae</taxon>
        <taxon>Caerostris</taxon>
    </lineage>
</organism>
<gene>
    <name evidence="1" type="ORF">CDAR_247611</name>
</gene>
<keyword evidence="2" id="KW-1185">Reference proteome</keyword>
<accession>A0AAV4T7Z8</accession>